<dbReference type="RefSeq" id="WP_101809101.1">
    <property type="nucleotide sequence ID" value="NZ_NFEZ01000004.1"/>
</dbReference>
<name>A0A2N5N634_9BACL</name>
<evidence type="ECO:0000256" key="1">
    <source>
        <dbReference type="SAM" id="MobiDB-lite"/>
    </source>
</evidence>
<evidence type="ECO:0000313" key="3">
    <source>
        <dbReference type="Proteomes" id="UP000234789"/>
    </source>
</evidence>
<dbReference type="AlphaFoldDB" id="A0A2N5N634"/>
<gene>
    <name evidence="2" type="ORF">B8V81_4229</name>
</gene>
<feature type="compositionally biased region" description="Basic and acidic residues" evidence="1">
    <location>
        <begin position="563"/>
        <end position="591"/>
    </location>
</feature>
<protein>
    <submittedName>
        <fullName evidence="2">Uncharacterized protein</fullName>
    </submittedName>
</protein>
<evidence type="ECO:0000313" key="2">
    <source>
        <dbReference type="EMBL" id="PLT45798.1"/>
    </source>
</evidence>
<feature type="region of interest" description="Disordered" evidence="1">
    <location>
        <begin position="563"/>
        <end position="617"/>
    </location>
</feature>
<accession>A0A2N5N634</accession>
<feature type="compositionally biased region" description="Low complexity" evidence="1">
    <location>
        <begin position="593"/>
        <end position="609"/>
    </location>
</feature>
<feature type="region of interest" description="Disordered" evidence="1">
    <location>
        <begin position="49"/>
        <end position="80"/>
    </location>
</feature>
<dbReference type="Proteomes" id="UP000234789">
    <property type="component" value="Unassembled WGS sequence"/>
</dbReference>
<comment type="caution">
    <text evidence="2">The sequence shown here is derived from an EMBL/GenBank/DDBJ whole genome shotgun (WGS) entry which is preliminary data.</text>
</comment>
<dbReference type="InterPro" id="IPR025681">
    <property type="entry name" value="COOH-NH2_lig"/>
</dbReference>
<proteinExistence type="predicted"/>
<keyword evidence="3" id="KW-1185">Reference proteome</keyword>
<organism evidence="2 3">
    <name type="scientific">Paenibacillus pasadenensis</name>
    <dbReference type="NCBI Taxonomy" id="217090"/>
    <lineage>
        <taxon>Bacteria</taxon>
        <taxon>Bacillati</taxon>
        <taxon>Bacillota</taxon>
        <taxon>Bacilli</taxon>
        <taxon>Bacillales</taxon>
        <taxon>Paenibacillaceae</taxon>
        <taxon>Paenibacillus</taxon>
    </lineage>
</organism>
<dbReference type="Pfam" id="PF14395">
    <property type="entry name" value="COOH-NH2_lig"/>
    <property type="match status" value="1"/>
</dbReference>
<reference evidence="2 3" key="1">
    <citation type="submission" date="2017-05" db="EMBL/GenBank/DDBJ databases">
        <title>Functional genome analysis of Paenibacillus pasadenensis strain R16: insights on endophytic life style and antifungal activity.</title>
        <authorList>
            <person name="Passera A."/>
            <person name="Marcolungo L."/>
            <person name="Casati P."/>
            <person name="Brasca M."/>
            <person name="Quaglino F."/>
            <person name="Delledonne M."/>
        </authorList>
    </citation>
    <scope>NUCLEOTIDE SEQUENCE [LARGE SCALE GENOMIC DNA]</scope>
    <source>
        <strain evidence="2 3">R16</strain>
    </source>
</reference>
<sequence>MAGRLWLCCGDEGEDGADGGAVGGTGMGAYGGTGREAYGDMGRAAEGGTSRAAYGGTGGTAEGGTSREASPLPPAERWRPGTELSRYDAVLLWGGARWGGWTAPDGGSPWVLNAGAADAAAMGPERMARRLGHAGIRAGREDAEQRQDGTSGRADEAFGSSGRLYWIGVFHLETLWTARVRPGIGRASLPAALAPDDAASGVAATGAQDPELRRAGRLVWRAAYELGLDAAELLVRVADDGRMRLEGLRLAGSRIFRAVGPGGLPPEAERLPPPAAERWADAAARLAAVVRAEAQRAGGQADRPLRLGADPEFLLLRADGRVVSASRLGGLHSPVGSDVLVAGQSLRQPVGELRPEPAEDPEELLRRIRRLLALASRRGAAEPGMRLAAGGMPVPGIALGGHVHLSGLELTTRLLRALDSYAALPLALAEDPAGRGRRPRYGTLGDSRRQPHGGFEYRTLPSWLVSPAAARYALAVCLLAAEDAAWLAELPAAEPEYAQAYYAGDRERMADCLPRLRASLRTAPSYEKHASLLEPFLEAVEAGKSWDEKADLRLRWGIPRAEDGPAVRPSKGSEERAGGRQVDQARADGRHPASGASARAEAASGAAGAQTNLFERG</sequence>
<dbReference type="EMBL" id="NFEZ01000004">
    <property type="protein sequence ID" value="PLT45798.1"/>
    <property type="molecule type" value="Genomic_DNA"/>
</dbReference>